<name>A0A7I4Z3V3_HAECO</name>
<evidence type="ECO:0000313" key="2">
    <source>
        <dbReference type="WBParaSite" id="HCON_00178960-00001"/>
    </source>
</evidence>
<dbReference type="Pfam" id="PF05380">
    <property type="entry name" value="Peptidase_A17"/>
    <property type="match status" value="1"/>
</dbReference>
<reference evidence="2" key="1">
    <citation type="submission" date="2020-12" db="UniProtKB">
        <authorList>
            <consortium name="WormBaseParasite"/>
        </authorList>
    </citation>
    <scope>IDENTIFICATION</scope>
    <source>
        <strain evidence="2">MHco3</strain>
    </source>
</reference>
<proteinExistence type="predicted"/>
<protein>
    <submittedName>
        <fullName evidence="2">RNase H domain-containing protein</fullName>
    </submittedName>
</protein>
<dbReference type="WBParaSite" id="HCON_00178960-00001">
    <property type="protein sequence ID" value="HCON_00178960-00001"/>
    <property type="gene ID" value="HCON_00178960"/>
</dbReference>
<dbReference type="Proteomes" id="UP000025227">
    <property type="component" value="Unplaced"/>
</dbReference>
<dbReference type="AlphaFoldDB" id="A0A7I4Z3V3"/>
<accession>A0A7I4Z3V3</accession>
<dbReference type="InterPro" id="IPR008042">
    <property type="entry name" value="Retrotrans_Pao"/>
</dbReference>
<dbReference type="PANTHER" id="PTHR47331">
    <property type="entry name" value="PHD-TYPE DOMAIN-CONTAINING PROTEIN"/>
    <property type="match status" value="1"/>
</dbReference>
<keyword evidence="1" id="KW-1185">Reference proteome</keyword>
<sequence length="443" mass="50510">MNENHAKQWAEIVEDISEYQHQLPRRIVRHQAKHTIVTFSNASTMAMAACAYLSNAEEANFLMAKSKVADPKKPATIPKVELNAMTIAARLAYNILLSINPLLLENVLFLCYSEIALNWLQCPKHQQGTGKYVSNRIKEIHKIVREIEGMSINVQIGYVDTKHNPADCATRGLASSKLMNHSWWKGYTLKGIQNNCYVSKLNTIQEEDGEPESAVTNHLRTTTNEDETERKIVKISAYNDLRKVRRIVEYALKFLKGIHSRLHCTLKEKLQTSLPWTTYKVGSRNLSIKERKDAETLFITQHQVAHLQSQYRKELVNNLDVRGDKNHILRAHGRLNKANQKSDRHCPKNGNESAYDSRISWHISQERRTHIVRYQTKILDTSAKKAGEKIHTKMYTASKAGCCTVQVSTNAGSLIDTGNKSTIISAHWPGLFWTNTNQRRGTR</sequence>
<evidence type="ECO:0000313" key="1">
    <source>
        <dbReference type="Proteomes" id="UP000025227"/>
    </source>
</evidence>
<dbReference type="OrthoDB" id="5877161at2759"/>
<organism evidence="1 2">
    <name type="scientific">Haemonchus contortus</name>
    <name type="common">Barber pole worm</name>
    <dbReference type="NCBI Taxonomy" id="6289"/>
    <lineage>
        <taxon>Eukaryota</taxon>
        <taxon>Metazoa</taxon>
        <taxon>Ecdysozoa</taxon>
        <taxon>Nematoda</taxon>
        <taxon>Chromadorea</taxon>
        <taxon>Rhabditida</taxon>
        <taxon>Rhabditina</taxon>
        <taxon>Rhabditomorpha</taxon>
        <taxon>Strongyloidea</taxon>
        <taxon>Trichostrongylidae</taxon>
        <taxon>Haemonchus</taxon>
    </lineage>
</organism>